<keyword evidence="2" id="KW-1185">Reference proteome</keyword>
<dbReference type="AlphaFoldDB" id="A0A9P6WKX9"/>
<evidence type="ECO:0000313" key="1">
    <source>
        <dbReference type="EMBL" id="KAG0687913.1"/>
    </source>
</evidence>
<dbReference type="EMBL" id="PUHW01000201">
    <property type="protein sequence ID" value="KAG0687913.1"/>
    <property type="molecule type" value="Genomic_DNA"/>
</dbReference>
<protein>
    <submittedName>
        <fullName evidence="1">Uncharacterized protein</fullName>
    </submittedName>
</protein>
<comment type="caution">
    <text evidence="1">The sequence shown here is derived from an EMBL/GenBank/DDBJ whole genome shotgun (WGS) entry which is preliminary data.</text>
</comment>
<dbReference type="Proteomes" id="UP000697127">
    <property type="component" value="Unassembled WGS sequence"/>
</dbReference>
<accession>A0A9P6WKX9</accession>
<reference evidence="1" key="1">
    <citation type="submission" date="2020-11" db="EMBL/GenBank/DDBJ databases">
        <title>Kefir isolates.</title>
        <authorList>
            <person name="Marcisauskas S."/>
            <person name="Kim Y."/>
            <person name="Blasche S."/>
        </authorList>
    </citation>
    <scope>NUCLEOTIDE SEQUENCE</scope>
    <source>
        <strain evidence="1">Olga-1</strain>
    </source>
</reference>
<name>A0A9P6WKX9_9ASCO</name>
<proteinExistence type="predicted"/>
<evidence type="ECO:0000313" key="2">
    <source>
        <dbReference type="Proteomes" id="UP000697127"/>
    </source>
</evidence>
<organism evidence="1 2">
    <name type="scientific">Pichia californica</name>
    <dbReference type="NCBI Taxonomy" id="460514"/>
    <lineage>
        <taxon>Eukaryota</taxon>
        <taxon>Fungi</taxon>
        <taxon>Dikarya</taxon>
        <taxon>Ascomycota</taxon>
        <taxon>Saccharomycotina</taxon>
        <taxon>Pichiomycetes</taxon>
        <taxon>Pichiales</taxon>
        <taxon>Pichiaceae</taxon>
        <taxon>Pichia</taxon>
    </lineage>
</organism>
<gene>
    <name evidence="1" type="ORF">C6P40_001711</name>
</gene>
<sequence length="567" mass="66776">MLSAWNSQYHKRNNRLELRLKKIRVKLTNWWIFYAYSGNPNYNPYILTSRPKNLPLISLRTDEYSEFLSNKERVGQKWNEFWKKPEESPRDILNGNKNDRFKKQLPNKIPLKNIQKQNRHSQVPIGFKIYNDDNRNLKNQQNRNITKKKKPKTLKTMKNKKSFRKPLQMVDQNLLDECGSLGSFERDLLKSANLTISRGALIMPCAGLKKSERELTTPPYIDDEITDEQQNIHLNQFIQPNIYEDEYQSSINENRVLDVIESSAIAAIDIENEFNNDSYYQNDNNRLQRAISNKPNYNALGFDGDRIAIQKKINGTGIRGWLANKVRPETRSTFENNHLTLNSYPVGMYQHQIIPTIQSPDFFVQQKFNIEKLRLPEINRYRENQVRNYVRPDKIKREKRKESRKVIVSRKNIEATEDNVFNVLKKIKKNTTDKLRDSLGQSQYIIGNDTTDNRHKKPSIRSTFHNWRIFNGHHYVRKTSNPHLSENGQSKQILATRQICGFEFNKRENKGKVVKIVSPAGDENDENILDEDVETASNNKENMLPYKDDDVFYDEYDIIADYEDYTN</sequence>